<dbReference type="GO" id="GO:0006270">
    <property type="term" value="P:DNA replication initiation"/>
    <property type="evidence" value="ECO:0007669"/>
    <property type="project" value="TreeGrafter"/>
</dbReference>
<name>A0A0J8QZP7_COCIT</name>
<dbReference type="STRING" id="454286.A0A0J8QZP7"/>
<dbReference type="InterPro" id="IPR016903">
    <property type="entry name" value="Nucleolar_cplx-assoc_3"/>
</dbReference>
<dbReference type="Proteomes" id="UP000054559">
    <property type="component" value="Unassembled WGS sequence"/>
</dbReference>
<dbReference type="AlphaFoldDB" id="A0A0J8QZP7"/>
<evidence type="ECO:0000256" key="1">
    <source>
        <dbReference type="ARBA" id="ARBA00007797"/>
    </source>
</evidence>
<dbReference type="InterPro" id="IPR005612">
    <property type="entry name" value="CCAAT-binding_factor"/>
</dbReference>
<sequence length="334" mass="37376">MMKAKDFNIHPSVLDTFLHLRLLSEFSSKGSKDGIDRNEDEVNTYKGKKIKEKREFRTKKTRKLLREQKAAAKDLREADALVKHEQRDKMQAETLKSVFTTYFRILKLRSASLMGATLEGLAKYAHLINQDFFGDLLEVLRELISESSHPDQTDEETNGNADQENAISRNTTREVLLCSTTAFALLEGQDASKAASSLHLDLRQEGQLPDSYGPAARCLQPILTTKGTNAPAPIRVAGFTKRLMTSVLQLPEKSALAVLSLLNRVVKMHAPKIAPLWNTEERKGDGVFNPNAVDVEASNVFAATVWEGELLRVHYCPEIRDASRGIEKIIMSVK</sequence>
<dbReference type="PANTHER" id="PTHR14428:SF5">
    <property type="entry name" value="NUCLEOLAR COMPLEX PROTEIN 3 HOMOLOG"/>
    <property type="match status" value="1"/>
</dbReference>
<evidence type="ECO:0000313" key="5">
    <source>
        <dbReference type="Proteomes" id="UP000054559"/>
    </source>
</evidence>
<protein>
    <recommendedName>
        <fullName evidence="3">CCAAT-binding factor domain-containing protein</fullName>
    </recommendedName>
</protein>
<dbReference type="OrthoDB" id="10263597at2759"/>
<dbReference type="GO" id="GO:0003682">
    <property type="term" value="F:chromatin binding"/>
    <property type="evidence" value="ECO:0007669"/>
    <property type="project" value="TreeGrafter"/>
</dbReference>
<feature type="domain" description="CCAAT-binding factor" evidence="3">
    <location>
        <begin position="229"/>
        <end position="321"/>
    </location>
</feature>
<dbReference type="EMBL" id="DS268158">
    <property type="protein sequence ID" value="KMU77961.1"/>
    <property type="molecule type" value="Genomic_DNA"/>
</dbReference>
<evidence type="ECO:0000259" key="3">
    <source>
        <dbReference type="Pfam" id="PF03914"/>
    </source>
</evidence>
<accession>A0A0J8QZP7</accession>
<organism evidence="4 5">
    <name type="scientific">Coccidioides immitis RMSCC 3703</name>
    <dbReference type="NCBI Taxonomy" id="454286"/>
    <lineage>
        <taxon>Eukaryota</taxon>
        <taxon>Fungi</taxon>
        <taxon>Dikarya</taxon>
        <taxon>Ascomycota</taxon>
        <taxon>Pezizomycotina</taxon>
        <taxon>Eurotiomycetes</taxon>
        <taxon>Eurotiomycetidae</taxon>
        <taxon>Onygenales</taxon>
        <taxon>Onygenaceae</taxon>
        <taxon>Coccidioides</taxon>
    </lineage>
</organism>
<feature type="region of interest" description="Disordered" evidence="2">
    <location>
        <begin position="147"/>
        <end position="166"/>
    </location>
</feature>
<evidence type="ECO:0000256" key="2">
    <source>
        <dbReference type="SAM" id="MobiDB-lite"/>
    </source>
</evidence>
<dbReference type="GO" id="GO:0005730">
    <property type="term" value="C:nucleolus"/>
    <property type="evidence" value="ECO:0007669"/>
    <property type="project" value="TreeGrafter"/>
</dbReference>
<dbReference type="PANTHER" id="PTHR14428">
    <property type="entry name" value="NUCLEOLAR COMPLEX PROTEIN 3"/>
    <property type="match status" value="1"/>
</dbReference>
<comment type="similarity">
    <text evidence="1">Belongs to the CBF/MAK21 family.</text>
</comment>
<evidence type="ECO:0000313" key="4">
    <source>
        <dbReference type="EMBL" id="KMU77961.1"/>
    </source>
</evidence>
<reference evidence="5" key="1">
    <citation type="journal article" date="2010" name="Genome Res.">
        <title>Population genomic sequencing of Coccidioides fungi reveals recent hybridization and transposon control.</title>
        <authorList>
            <person name="Neafsey D.E."/>
            <person name="Barker B.M."/>
            <person name="Sharpton T.J."/>
            <person name="Stajich J.E."/>
            <person name="Park D.J."/>
            <person name="Whiston E."/>
            <person name="Hung C.-Y."/>
            <person name="McMahan C."/>
            <person name="White J."/>
            <person name="Sykes S."/>
            <person name="Heiman D."/>
            <person name="Young S."/>
            <person name="Zeng Q."/>
            <person name="Abouelleil A."/>
            <person name="Aftuck L."/>
            <person name="Bessette D."/>
            <person name="Brown A."/>
            <person name="FitzGerald M."/>
            <person name="Lui A."/>
            <person name="Macdonald J.P."/>
            <person name="Priest M."/>
            <person name="Orbach M.J."/>
            <person name="Galgiani J.N."/>
            <person name="Kirkland T.N."/>
            <person name="Cole G.T."/>
            <person name="Birren B.W."/>
            <person name="Henn M.R."/>
            <person name="Taylor J.W."/>
            <person name="Rounsley S.D."/>
        </authorList>
    </citation>
    <scope>NUCLEOTIDE SEQUENCE [LARGE SCALE GENOMIC DNA]</scope>
    <source>
        <strain evidence="5">RMSCC 3703</strain>
    </source>
</reference>
<proteinExistence type="inferred from homology"/>
<gene>
    <name evidence="4" type="ORF">CISG_06871</name>
</gene>
<dbReference type="Pfam" id="PF03914">
    <property type="entry name" value="CBF"/>
    <property type="match status" value="1"/>
</dbReference>